<name>A0A2N7FN66_VIBSP</name>
<evidence type="ECO:0000256" key="1">
    <source>
        <dbReference type="ARBA" id="ARBA00004651"/>
    </source>
</evidence>
<evidence type="ECO:0000256" key="5">
    <source>
        <dbReference type="ARBA" id="ARBA00022692"/>
    </source>
</evidence>
<comment type="caution">
    <text evidence="9">The sequence shown here is derived from an EMBL/GenBank/DDBJ whole genome shotgun (WGS) entry which is preliminary data.</text>
</comment>
<dbReference type="RefSeq" id="WP_102464418.1">
    <property type="nucleotide sequence ID" value="NZ_CAWNSM010000004.1"/>
</dbReference>
<keyword evidence="5 8" id="KW-0812">Transmembrane</keyword>
<keyword evidence="4" id="KW-1003">Cell membrane</keyword>
<sequence length="244" mass="26217">MDSEKMDRRTQLWKGVLAAMPLSIAVIPWGILAGSYAIDAGLNQLQAQAMSAILFAGSAQLVAAGMFKAGIGLGTMLLTTLFITSRHFLYSVSMRDKISHLPTRWRLLLGFWLTDELFAICNGQSQKEFNRWYAAGVGGGFYLVWNIASFVGIVAGSQIPSLNEIGLDFAVAATFIALVFPLIRTLPTVVCVVVSLVTSVTMAVNQIEGGLMIAAISGMLAGFISESFVERNNGQKRASEGESV</sequence>
<feature type="transmembrane region" description="Helical" evidence="8">
    <location>
        <begin position="209"/>
        <end position="229"/>
    </location>
</feature>
<dbReference type="EMBL" id="MCWU01000004">
    <property type="protein sequence ID" value="PMJ70685.1"/>
    <property type="molecule type" value="Genomic_DNA"/>
</dbReference>
<dbReference type="Proteomes" id="UP000235330">
    <property type="component" value="Unassembled WGS sequence"/>
</dbReference>
<dbReference type="PANTHER" id="PTHR34979">
    <property type="entry name" value="INNER MEMBRANE PROTEIN YGAZ"/>
    <property type="match status" value="1"/>
</dbReference>
<feature type="transmembrane region" description="Helical" evidence="8">
    <location>
        <begin position="12"/>
        <end position="32"/>
    </location>
</feature>
<evidence type="ECO:0000256" key="8">
    <source>
        <dbReference type="SAM" id="Phobius"/>
    </source>
</evidence>
<dbReference type="InterPro" id="IPR011606">
    <property type="entry name" value="Brnchd-chn_aa_trnsp_permease"/>
</dbReference>
<dbReference type="Pfam" id="PF03591">
    <property type="entry name" value="AzlC"/>
    <property type="match status" value="1"/>
</dbReference>
<evidence type="ECO:0000256" key="3">
    <source>
        <dbReference type="ARBA" id="ARBA00022448"/>
    </source>
</evidence>
<dbReference type="GO" id="GO:0005886">
    <property type="term" value="C:plasma membrane"/>
    <property type="evidence" value="ECO:0007669"/>
    <property type="project" value="UniProtKB-SubCell"/>
</dbReference>
<evidence type="ECO:0000256" key="6">
    <source>
        <dbReference type="ARBA" id="ARBA00022989"/>
    </source>
</evidence>
<keyword evidence="3" id="KW-0813">Transport</keyword>
<dbReference type="GO" id="GO:1903785">
    <property type="term" value="P:L-valine transmembrane transport"/>
    <property type="evidence" value="ECO:0007669"/>
    <property type="project" value="TreeGrafter"/>
</dbReference>
<keyword evidence="6 8" id="KW-1133">Transmembrane helix</keyword>
<dbReference type="PANTHER" id="PTHR34979:SF1">
    <property type="entry name" value="INNER MEMBRANE PROTEIN YGAZ"/>
    <property type="match status" value="1"/>
</dbReference>
<dbReference type="AlphaFoldDB" id="A0A2N7FN66"/>
<evidence type="ECO:0000313" key="9">
    <source>
        <dbReference type="EMBL" id="PMJ70685.1"/>
    </source>
</evidence>
<comment type="subcellular location">
    <subcellularLocation>
        <location evidence="1">Cell membrane</location>
        <topology evidence="1">Multi-pass membrane protein</topology>
    </subcellularLocation>
</comment>
<evidence type="ECO:0000313" key="10">
    <source>
        <dbReference type="Proteomes" id="UP000235330"/>
    </source>
</evidence>
<gene>
    <name evidence="9" type="ORF">BCU17_09975</name>
</gene>
<keyword evidence="7 8" id="KW-0472">Membrane</keyword>
<evidence type="ECO:0000256" key="4">
    <source>
        <dbReference type="ARBA" id="ARBA00022475"/>
    </source>
</evidence>
<evidence type="ECO:0000256" key="7">
    <source>
        <dbReference type="ARBA" id="ARBA00023136"/>
    </source>
</evidence>
<proteinExistence type="inferred from homology"/>
<evidence type="ECO:0000256" key="2">
    <source>
        <dbReference type="ARBA" id="ARBA00010735"/>
    </source>
</evidence>
<organism evidence="9 10">
    <name type="scientific">Vibrio splendidus</name>
    <dbReference type="NCBI Taxonomy" id="29497"/>
    <lineage>
        <taxon>Bacteria</taxon>
        <taxon>Pseudomonadati</taxon>
        <taxon>Pseudomonadota</taxon>
        <taxon>Gammaproteobacteria</taxon>
        <taxon>Vibrionales</taxon>
        <taxon>Vibrionaceae</taxon>
        <taxon>Vibrio</taxon>
    </lineage>
</organism>
<protein>
    <submittedName>
        <fullName evidence="9">Branched-chain amino acid ABC transporter permease</fullName>
    </submittedName>
</protein>
<comment type="similarity">
    <text evidence="2">Belongs to the AzlC family.</text>
</comment>
<feature type="transmembrane region" description="Helical" evidence="8">
    <location>
        <begin position="167"/>
        <end position="197"/>
    </location>
</feature>
<feature type="transmembrane region" description="Helical" evidence="8">
    <location>
        <begin position="52"/>
        <end position="84"/>
    </location>
</feature>
<accession>A0A2N7FN66</accession>
<reference evidence="10" key="1">
    <citation type="submission" date="2016-07" db="EMBL/GenBank/DDBJ databases">
        <title>Nontailed viruses are major unrecognized killers of bacteria in the ocean.</title>
        <authorList>
            <person name="Kauffman K."/>
            <person name="Hussain F."/>
            <person name="Yang J."/>
            <person name="Arevalo P."/>
            <person name="Brown J."/>
            <person name="Cutler M."/>
            <person name="Kelly L."/>
            <person name="Polz M.F."/>
        </authorList>
    </citation>
    <scope>NUCLEOTIDE SEQUENCE [LARGE SCALE GENOMIC DNA]</scope>
    <source>
        <strain evidence="10">10N.261.55.E11</strain>
    </source>
</reference>
<feature type="transmembrane region" description="Helical" evidence="8">
    <location>
        <begin position="131"/>
        <end position="155"/>
    </location>
</feature>